<dbReference type="EMBL" id="RBAH01000031">
    <property type="protein sequence ID" value="RKN70535.1"/>
    <property type="molecule type" value="Genomic_DNA"/>
</dbReference>
<dbReference type="InterPro" id="IPR029442">
    <property type="entry name" value="GyrI-like"/>
</dbReference>
<dbReference type="Pfam" id="PF06445">
    <property type="entry name" value="GyrI-like"/>
    <property type="match status" value="1"/>
</dbReference>
<comment type="caution">
    <text evidence="2">The sequence shown here is derived from an EMBL/GenBank/DDBJ whole genome shotgun (WGS) entry which is preliminary data.</text>
</comment>
<dbReference type="SMART" id="SM00871">
    <property type="entry name" value="AraC_E_bind"/>
    <property type="match status" value="1"/>
</dbReference>
<feature type="domain" description="AraC effector-binding" evidence="1">
    <location>
        <begin position="22"/>
        <end position="170"/>
    </location>
</feature>
<dbReference type="Gene3D" id="3.20.80.10">
    <property type="entry name" value="Regulatory factor, effector binding domain"/>
    <property type="match status" value="1"/>
</dbReference>
<evidence type="ECO:0000313" key="3">
    <source>
        <dbReference type="Proteomes" id="UP000282311"/>
    </source>
</evidence>
<name>A0A3B0BAP1_9BACL</name>
<evidence type="ECO:0000313" key="2">
    <source>
        <dbReference type="EMBL" id="RKN70535.1"/>
    </source>
</evidence>
<accession>A0A3B0BAP1</accession>
<reference evidence="2 3" key="1">
    <citation type="journal article" date="2007" name="Int. J. Syst. Evol. Microbiol.">
        <title>Paenibacillus ginsengarvi sp. nov., isolated from soil from ginseng cultivation.</title>
        <authorList>
            <person name="Yoon M.H."/>
            <person name="Ten L.N."/>
            <person name="Im W.T."/>
        </authorList>
    </citation>
    <scope>NUCLEOTIDE SEQUENCE [LARGE SCALE GENOMIC DNA]</scope>
    <source>
        <strain evidence="2 3">KCTC 13059</strain>
    </source>
</reference>
<dbReference type="InterPro" id="IPR010499">
    <property type="entry name" value="AraC_E-bd"/>
</dbReference>
<evidence type="ECO:0000259" key="1">
    <source>
        <dbReference type="SMART" id="SM00871"/>
    </source>
</evidence>
<protein>
    <submittedName>
        <fullName evidence="2">AraC family transcriptional regulator</fullName>
    </submittedName>
</protein>
<gene>
    <name evidence="2" type="ORF">D7M11_30130</name>
</gene>
<dbReference type="AlphaFoldDB" id="A0A3B0BAP1"/>
<organism evidence="2 3">
    <name type="scientific">Paenibacillus ginsengarvi</name>
    <dbReference type="NCBI Taxonomy" id="400777"/>
    <lineage>
        <taxon>Bacteria</taxon>
        <taxon>Bacillati</taxon>
        <taxon>Bacillota</taxon>
        <taxon>Bacilli</taxon>
        <taxon>Bacillales</taxon>
        <taxon>Paenibacillaceae</taxon>
        <taxon>Paenibacillus</taxon>
    </lineage>
</organism>
<sequence>MGNYSNSLSLWGESLGGIVRMYMCEVINKRSMNFAGINHSGPLSDFPDACVRVELELYSRKQDFTQIINPHICYSPHYEKGNLGTYWACFEVEGSVAIPLGVTTFALPEQKYAVVVCNGSTIAEAYQWVYKWIEETGIQRKLDMYEIECYYKNIEDDTLEEKVEIWVPVA</sequence>
<dbReference type="InterPro" id="IPR011256">
    <property type="entry name" value="Reg_factor_effector_dom_sf"/>
</dbReference>
<dbReference type="Proteomes" id="UP000282311">
    <property type="component" value="Unassembled WGS sequence"/>
</dbReference>
<dbReference type="SUPFAM" id="SSF55136">
    <property type="entry name" value="Probable bacterial effector-binding domain"/>
    <property type="match status" value="1"/>
</dbReference>
<keyword evidence="3" id="KW-1185">Reference proteome</keyword>
<proteinExistence type="predicted"/>